<dbReference type="OrthoDB" id="4331723at2"/>
<keyword evidence="2" id="KW-1185">Reference proteome</keyword>
<protein>
    <submittedName>
        <fullName evidence="1">Uncharacterized protein</fullName>
    </submittedName>
</protein>
<evidence type="ECO:0000313" key="2">
    <source>
        <dbReference type="Proteomes" id="UP000320888"/>
    </source>
</evidence>
<name>A0A553Z3S8_9ACTN</name>
<proteinExistence type="predicted"/>
<evidence type="ECO:0000313" key="1">
    <source>
        <dbReference type="EMBL" id="TSB36064.1"/>
    </source>
</evidence>
<reference evidence="1 2" key="1">
    <citation type="submission" date="2019-07" db="EMBL/GenBank/DDBJ databases">
        <title>Draft genome for Streptomyces benahoarensis MZ03-48.</title>
        <authorList>
            <person name="Gonzalez-Pimentel J.L."/>
        </authorList>
    </citation>
    <scope>NUCLEOTIDE SEQUENCE [LARGE SCALE GENOMIC DNA]</scope>
    <source>
        <strain evidence="1 2">MZ03-48</strain>
    </source>
</reference>
<comment type="caution">
    <text evidence="1">The sequence shown here is derived from an EMBL/GenBank/DDBJ whole genome shotgun (WGS) entry which is preliminary data.</text>
</comment>
<sequence>MPSPDDVDDCCAALRDALRANGITLPSLGVDLPGFAGTHPMPLVSLGRCNTKTALRLTEALFKAAVR</sequence>
<organism evidence="1 2">
    <name type="scientific">Streptomyces benahoarensis</name>
    <dbReference type="NCBI Taxonomy" id="2595054"/>
    <lineage>
        <taxon>Bacteria</taxon>
        <taxon>Bacillati</taxon>
        <taxon>Actinomycetota</taxon>
        <taxon>Actinomycetes</taxon>
        <taxon>Kitasatosporales</taxon>
        <taxon>Streptomycetaceae</taxon>
        <taxon>Streptomyces</taxon>
    </lineage>
</organism>
<accession>A0A553Z3S8</accession>
<dbReference type="AlphaFoldDB" id="A0A553Z3S8"/>
<gene>
    <name evidence="1" type="ORF">FNZ23_20210</name>
</gene>
<dbReference type="Proteomes" id="UP000320888">
    <property type="component" value="Unassembled WGS sequence"/>
</dbReference>
<dbReference type="EMBL" id="VKLS01000286">
    <property type="protein sequence ID" value="TSB36064.1"/>
    <property type="molecule type" value="Genomic_DNA"/>
</dbReference>